<evidence type="ECO:0000256" key="5">
    <source>
        <dbReference type="ARBA" id="ARBA00023242"/>
    </source>
</evidence>
<dbReference type="GO" id="GO:0005634">
    <property type="term" value="C:nucleus"/>
    <property type="evidence" value="ECO:0007669"/>
    <property type="project" value="UniProtKB-SubCell"/>
</dbReference>
<protein>
    <submittedName>
        <fullName evidence="8">EOG090X0FYD</fullName>
    </submittedName>
</protein>
<feature type="compositionally biased region" description="Polar residues" evidence="7">
    <location>
        <begin position="480"/>
        <end position="491"/>
    </location>
</feature>
<dbReference type="GO" id="GO:0000381">
    <property type="term" value="P:regulation of alternative mRNA splicing, via spliceosome"/>
    <property type="evidence" value="ECO:0007669"/>
    <property type="project" value="InterPro"/>
</dbReference>
<name>A0A4Y7NHN5_9CRUS</name>
<dbReference type="AlphaFoldDB" id="A0A4Y7NHN5"/>
<comment type="similarity">
    <text evidence="2">Belongs to the fl(2)d family.</text>
</comment>
<evidence type="ECO:0000256" key="4">
    <source>
        <dbReference type="ARBA" id="ARBA00023187"/>
    </source>
</evidence>
<dbReference type="GO" id="GO:0016556">
    <property type="term" value="P:mRNA modification"/>
    <property type="evidence" value="ECO:0007669"/>
    <property type="project" value="InterPro"/>
</dbReference>
<keyword evidence="5" id="KW-0539">Nucleus</keyword>
<evidence type="ECO:0000256" key="2">
    <source>
        <dbReference type="ARBA" id="ARBA00010313"/>
    </source>
</evidence>
<evidence type="ECO:0000256" key="3">
    <source>
        <dbReference type="ARBA" id="ARBA00022664"/>
    </source>
</evidence>
<dbReference type="EMBL" id="LR023099">
    <property type="protein sequence ID" value="SVE92718.1"/>
    <property type="molecule type" value="mRNA"/>
</dbReference>
<dbReference type="GO" id="GO:0006397">
    <property type="term" value="P:mRNA processing"/>
    <property type="evidence" value="ECO:0007669"/>
    <property type="project" value="UniProtKB-KW"/>
</dbReference>
<keyword evidence="4" id="KW-0508">mRNA splicing</keyword>
<gene>
    <name evidence="8" type="primary">EOG090X0FYD</name>
</gene>
<feature type="region of interest" description="Disordered" evidence="7">
    <location>
        <begin position="475"/>
        <end position="524"/>
    </location>
</feature>
<organism evidence="8">
    <name type="scientific">Megafenestra aurita</name>
    <dbReference type="NCBI Taxonomy" id="2291010"/>
    <lineage>
        <taxon>Eukaryota</taxon>
        <taxon>Metazoa</taxon>
        <taxon>Ecdysozoa</taxon>
        <taxon>Arthropoda</taxon>
        <taxon>Crustacea</taxon>
        <taxon>Branchiopoda</taxon>
        <taxon>Diplostraca</taxon>
        <taxon>Cladocera</taxon>
        <taxon>Anomopoda</taxon>
        <taxon>Daphniidae</taxon>
        <taxon>Megafenestra</taxon>
    </lineage>
</organism>
<feature type="coiled-coil region" evidence="6">
    <location>
        <begin position="223"/>
        <end position="250"/>
    </location>
</feature>
<keyword evidence="3" id="KW-0507">mRNA processing</keyword>
<evidence type="ECO:0000313" key="8">
    <source>
        <dbReference type="EMBL" id="SVE92718.1"/>
    </source>
</evidence>
<sequence length="524" mass="59461">MGEVEFCSPTRVLFTPEELVNIDKEQLLQNWSKQENYINWMESQLSSAQIGLTPVREVEEKLRHTITLESARREHFLLMRLNSKEQEIQELIIQIQELKASQAGSCNSLHSSIVDPSINVLIQHLRKELDKAKLSLEETQNELSAWKFTPDSNTGKRLMAKCRLLYQENEELGRMISSGRLAKLEGDLALQRNFSEEMKKSQSELDEFLLELDEDVEGMQSTIYFLQQQLRQTREQLAAIQKENEILRTSVLSSDKVNGSGESIYHQRSLHLVQSPNKWDSDSSQQTSKQNNGDNICEPSGQSSAAWEQFSDLNNSENSVDNTVKSNDELLKREVDFDESECKDLRFPLNITPEIDEENDCTRNVKKGVLDPSNNRRNSVYTSPKNTNVVSCFRVKGLEIPGIPDDVESNSNVKSSPCESSGSYEVKFRGASGWVNEKQTGFMSTSKDYEEENVAKLRSSDKAIKHLGNDVKIDEAFGSDSGSTFQNSADFQNPPEHTYRDESPEDFSVGRSPVEATEKKCKLE</sequence>
<feature type="region of interest" description="Disordered" evidence="7">
    <location>
        <begin position="275"/>
        <end position="304"/>
    </location>
</feature>
<dbReference type="GO" id="GO:0008380">
    <property type="term" value="P:RNA splicing"/>
    <property type="evidence" value="ECO:0007669"/>
    <property type="project" value="UniProtKB-KW"/>
</dbReference>
<comment type="subcellular location">
    <subcellularLocation>
        <location evidence="1">Nucleus</location>
    </subcellularLocation>
</comment>
<accession>A0A4Y7NHN5</accession>
<reference evidence="8" key="1">
    <citation type="submission" date="2018-08" db="EMBL/GenBank/DDBJ databases">
        <authorList>
            <person name="Cornetti L."/>
        </authorList>
    </citation>
    <scope>NUCLEOTIDE SEQUENCE</scope>
    <source>
        <strain evidence="8">CH-H-2</strain>
    </source>
</reference>
<evidence type="ECO:0000256" key="1">
    <source>
        <dbReference type="ARBA" id="ARBA00004123"/>
    </source>
</evidence>
<proteinExistence type="evidence at transcript level"/>
<keyword evidence="6" id="KW-0175">Coiled coil</keyword>
<dbReference type="PANTHER" id="PTHR15217">
    <property type="entry name" value="WILMS' TUMOR 1-ASSOCIATING PROTEIN"/>
    <property type="match status" value="1"/>
</dbReference>
<dbReference type="Pfam" id="PF17098">
    <property type="entry name" value="Wtap"/>
    <property type="match status" value="1"/>
</dbReference>
<evidence type="ECO:0000256" key="6">
    <source>
        <dbReference type="SAM" id="Coils"/>
    </source>
</evidence>
<dbReference type="PANTHER" id="PTHR15217:SF0">
    <property type="entry name" value="PRE-MRNA-SPLICING REGULATOR WTAP"/>
    <property type="match status" value="1"/>
</dbReference>
<dbReference type="InterPro" id="IPR033757">
    <property type="entry name" value="WTAP"/>
</dbReference>
<feature type="coiled-coil region" evidence="6">
    <location>
        <begin position="81"/>
        <end position="142"/>
    </location>
</feature>
<evidence type="ECO:0000256" key="7">
    <source>
        <dbReference type="SAM" id="MobiDB-lite"/>
    </source>
</evidence>